<evidence type="ECO:0000256" key="8">
    <source>
        <dbReference type="ARBA" id="ARBA00023136"/>
    </source>
</evidence>
<name>A0A7X6N360_9LACO</name>
<evidence type="ECO:0000256" key="5">
    <source>
        <dbReference type="ARBA" id="ARBA00022741"/>
    </source>
</evidence>
<dbReference type="PANTHER" id="PTHR43553">
    <property type="entry name" value="HEAVY METAL TRANSPORTER"/>
    <property type="match status" value="1"/>
</dbReference>
<dbReference type="GO" id="GO:0005524">
    <property type="term" value="F:ATP binding"/>
    <property type="evidence" value="ECO:0007669"/>
    <property type="project" value="UniProtKB-KW"/>
</dbReference>
<evidence type="ECO:0000256" key="4">
    <source>
        <dbReference type="ARBA" id="ARBA00022475"/>
    </source>
</evidence>
<keyword evidence="5" id="KW-0547">Nucleotide-binding</keyword>
<dbReference type="Pfam" id="PF00005">
    <property type="entry name" value="ABC_tran"/>
    <property type="match status" value="2"/>
</dbReference>
<evidence type="ECO:0000313" key="11">
    <source>
        <dbReference type="Proteomes" id="UP000549765"/>
    </source>
</evidence>
<dbReference type="GO" id="GO:0016887">
    <property type="term" value="F:ATP hydrolysis activity"/>
    <property type="evidence" value="ECO:0007669"/>
    <property type="project" value="InterPro"/>
</dbReference>
<reference evidence="10 11" key="1">
    <citation type="submission" date="2020-04" db="EMBL/GenBank/DDBJ databases">
        <title>MicrobeNet Type strains.</title>
        <authorList>
            <person name="Nicholson A.C."/>
        </authorList>
    </citation>
    <scope>NUCLEOTIDE SEQUENCE [LARGE SCALE GENOMIC DNA]</scope>
    <source>
        <strain evidence="10 11">CCUG 61472</strain>
    </source>
</reference>
<keyword evidence="4" id="KW-1003">Cell membrane</keyword>
<protein>
    <submittedName>
        <fullName evidence="10">ABC transporter ATP-binding protein</fullName>
    </submittedName>
</protein>
<dbReference type="PROSITE" id="PS00211">
    <property type="entry name" value="ABC_TRANSPORTER_1"/>
    <property type="match status" value="2"/>
</dbReference>
<evidence type="ECO:0000256" key="7">
    <source>
        <dbReference type="ARBA" id="ARBA00022967"/>
    </source>
</evidence>
<comment type="subcellular location">
    <subcellularLocation>
        <location evidence="1">Cell membrane</location>
        <topology evidence="1">Peripheral membrane protein</topology>
    </subcellularLocation>
</comment>
<evidence type="ECO:0000256" key="3">
    <source>
        <dbReference type="ARBA" id="ARBA00022448"/>
    </source>
</evidence>
<evidence type="ECO:0000313" key="10">
    <source>
        <dbReference type="EMBL" id="NKZ23877.1"/>
    </source>
</evidence>
<dbReference type="InterPro" id="IPR050095">
    <property type="entry name" value="ECF_ABC_transporter_ATP-bd"/>
</dbReference>
<feature type="domain" description="ABC transporter" evidence="9">
    <location>
        <begin position="4"/>
        <end position="242"/>
    </location>
</feature>
<dbReference type="GO" id="GO:0043190">
    <property type="term" value="C:ATP-binding cassette (ABC) transporter complex"/>
    <property type="evidence" value="ECO:0007669"/>
    <property type="project" value="TreeGrafter"/>
</dbReference>
<gene>
    <name evidence="10" type="ORF">HF964_03510</name>
</gene>
<keyword evidence="11" id="KW-1185">Reference proteome</keyword>
<dbReference type="GO" id="GO:0042626">
    <property type="term" value="F:ATPase-coupled transmembrane transporter activity"/>
    <property type="evidence" value="ECO:0007669"/>
    <property type="project" value="TreeGrafter"/>
</dbReference>
<dbReference type="CDD" id="cd03225">
    <property type="entry name" value="ABC_cobalt_CbiO_domain1"/>
    <property type="match status" value="2"/>
</dbReference>
<keyword evidence="3" id="KW-0813">Transport</keyword>
<proteinExistence type="inferred from homology"/>
<evidence type="ECO:0000256" key="6">
    <source>
        <dbReference type="ARBA" id="ARBA00022840"/>
    </source>
</evidence>
<dbReference type="SUPFAM" id="SSF52540">
    <property type="entry name" value="P-loop containing nucleoside triphosphate hydrolases"/>
    <property type="match status" value="2"/>
</dbReference>
<comment type="caution">
    <text evidence="10">The sequence shown here is derived from an EMBL/GenBank/DDBJ whole genome shotgun (WGS) entry which is preliminary data.</text>
</comment>
<organism evidence="10 11">
    <name type="scientific">Periweissella fabalis</name>
    <dbReference type="NCBI Taxonomy" id="1070421"/>
    <lineage>
        <taxon>Bacteria</taxon>
        <taxon>Bacillati</taxon>
        <taxon>Bacillota</taxon>
        <taxon>Bacilli</taxon>
        <taxon>Lactobacillales</taxon>
        <taxon>Lactobacillaceae</taxon>
        <taxon>Periweissella</taxon>
    </lineage>
</organism>
<dbReference type="SMART" id="SM00382">
    <property type="entry name" value="AAA"/>
    <property type="match status" value="2"/>
</dbReference>
<dbReference type="PANTHER" id="PTHR43553:SF27">
    <property type="entry name" value="ENERGY-COUPLING FACTOR TRANSPORTER ATP-BINDING PROTEIN ECFA2"/>
    <property type="match status" value="1"/>
</dbReference>
<accession>A0A7X6N360</accession>
<feature type="domain" description="ABC transporter" evidence="9">
    <location>
        <begin position="243"/>
        <end position="463"/>
    </location>
</feature>
<keyword evidence="8" id="KW-0472">Membrane</keyword>
<dbReference type="InterPro" id="IPR027417">
    <property type="entry name" value="P-loop_NTPase"/>
</dbReference>
<dbReference type="AlphaFoldDB" id="A0A7X6N360"/>
<sequence>MPVLTTHNLSIAYQENATPIIADVNLSLDAGSFNLLIGPSGSGKSTLLKALAGLYPEFGGFINGAIKLEDHNINDLSIIERVKKVALLFQNPNQQFAMSTPFDELVFTLENLQTPPDDIKARAMAALEFVDIANFKDQNIQTLSGGEAQKVALAICLAMDSDIILLDEPFASVDPIARLELLQKLKQLQQAGRTIIISDHDLAGYADIISSMYTIDGQHLIEVTDTTSYFAKFSAKPANYQPVSGQSVFEINQLSLKTSGRTLLQPISLPIAKEKFTLITGPNGVGKSTFFTALTRLKAYDGQISYLGTDIQTIKLPKYVREVALVFQQAEQQYLKMTVMEEIELSLKHALHPDLWTPAKIDSTLAQLNMAALKEHVIYQLSGGQKKKLQILLMLIIGTPVLLFDEPLAGLDLVSVDNIFTLLIATASAQHQTILMISHQLNGITQYFDHHLIFDNQTLTYEVH</sequence>
<dbReference type="InterPro" id="IPR017871">
    <property type="entry name" value="ABC_transporter-like_CS"/>
</dbReference>
<dbReference type="InterPro" id="IPR003439">
    <property type="entry name" value="ABC_transporter-like_ATP-bd"/>
</dbReference>
<keyword evidence="6 10" id="KW-0067">ATP-binding</keyword>
<dbReference type="InterPro" id="IPR003593">
    <property type="entry name" value="AAA+_ATPase"/>
</dbReference>
<dbReference type="InterPro" id="IPR015856">
    <property type="entry name" value="ABC_transpr_CbiO/EcfA_su"/>
</dbReference>
<evidence type="ECO:0000256" key="1">
    <source>
        <dbReference type="ARBA" id="ARBA00004202"/>
    </source>
</evidence>
<dbReference type="Proteomes" id="UP000549765">
    <property type="component" value="Unassembled WGS sequence"/>
</dbReference>
<dbReference type="PROSITE" id="PS50893">
    <property type="entry name" value="ABC_TRANSPORTER_2"/>
    <property type="match status" value="2"/>
</dbReference>
<evidence type="ECO:0000256" key="2">
    <source>
        <dbReference type="ARBA" id="ARBA00005417"/>
    </source>
</evidence>
<dbReference type="RefSeq" id="WP_168721676.1">
    <property type="nucleotide sequence ID" value="NZ_JAAXPN010000002.1"/>
</dbReference>
<evidence type="ECO:0000259" key="9">
    <source>
        <dbReference type="PROSITE" id="PS50893"/>
    </source>
</evidence>
<comment type="similarity">
    <text evidence="2">Belongs to the ABC transporter superfamily.</text>
</comment>
<dbReference type="Gene3D" id="3.40.50.300">
    <property type="entry name" value="P-loop containing nucleotide triphosphate hydrolases"/>
    <property type="match status" value="2"/>
</dbReference>
<dbReference type="EMBL" id="JAAXPN010000002">
    <property type="protein sequence ID" value="NKZ23877.1"/>
    <property type="molecule type" value="Genomic_DNA"/>
</dbReference>
<keyword evidence="7" id="KW-1278">Translocase</keyword>